<sequence length="321" mass="37090">MGFMGDLSIMAYVNLETFPDKPAYENAGFSIIPHQERHRFMLRDIAWWEVDSTFTPSFHYRGKYKINFMVILSEIEKESNFVTFLEDLKILGYNVRLVVPHDNPPSPRLLDTTISFEWLYKSLLQTGTVQIPKRMTMTREVVPLYYSPIQTTSSALCPGVFLDLSPLTRCYDPAYISSYVRRWMSFGGEFSVMAYVVDTETSFPDGWVDAFTKFGITIIPQRADTHDRAHRMSVDIVLWAMDHPATYFQPRDLFVFSDNVKVGTDFYNALEALGDRYYNVRVLPPPDLDVSMPHQIFLNHMPRISREEAIGFFGGLASLYK</sequence>
<dbReference type="GO" id="GO:0010468">
    <property type="term" value="P:regulation of gene expression"/>
    <property type="evidence" value="ECO:0007669"/>
    <property type="project" value="InterPro"/>
</dbReference>
<reference evidence="1" key="1">
    <citation type="submission" date="2021-01" db="EMBL/GenBank/DDBJ databases">
        <authorList>
            <consortium name="Genoscope - CEA"/>
            <person name="William W."/>
        </authorList>
    </citation>
    <scope>NUCLEOTIDE SEQUENCE</scope>
</reference>
<dbReference type="InterPro" id="IPR024768">
    <property type="entry name" value="Marf1"/>
</dbReference>
<evidence type="ECO:0000313" key="1">
    <source>
        <dbReference type="EMBL" id="CAF1859219.1"/>
    </source>
</evidence>
<dbReference type="GO" id="GO:0005777">
    <property type="term" value="C:peroxisome"/>
    <property type="evidence" value="ECO:0007669"/>
    <property type="project" value="InterPro"/>
</dbReference>
<dbReference type="PANTHER" id="PTHR14379">
    <property type="entry name" value="LIMKAIN B LKAP"/>
    <property type="match status" value="1"/>
</dbReference>
<accession>A0A816JSL7</accession>
<name>A0A816JSL7_BRANA</name>
<gene>
    <name evidence="1" type="ORF">DARMORV10_C04P47460.1</name>
</gene>
<protein>
    <submittedName>
        <fullName evidence="1">(rape) hypothetical protein</fullName>
    </submittedName>
</protein>
<dbReference type="PANTHER" id="PTHR14379:SF7">
    <property type="entry name" value="ENDONUCLEASE OR GLYCOSYL HYDROLASE-RELATED"/>
    <property type="match status" value="1"/>
</dbReference>
<dbReference type="EMBL" id="HG994368">
    <property type="protein sequence ID" value="CAF1859219.1"/>
    <property type="molecule type" value="Genomic_DNA"/>
</dbReference>
<dbReference type="AlphaFoldDB" id="A0A816JSL7"/>
<organism evidence="1">
    <name type="scientific">Brassica napus</name>
    <name type="common">Rape</name>
    <dbReference type="NCBI Taxonomy" id="3708"/>
    <lineage>
        <taxon>Eukaryota</taxon>
        <taxon>Viridiplantae</taxon>
        <taxon>Streptophyta</taxon>
        <taxon>Embryophyta</taxon>
        <taxon>Tracheophyta</taxon>
        <taxon>Spermatophyta</taxon>
        <taxon>Magnoliopsida</taxon>
        <taxon>eudicotyledons</taxon>
        <taxon>Gunneridae</taxon>
        <taxon>Pentapetalae</taxon>
        <taxon>rosids</taxon>
        <taxon>malvids</taxon>
        <taxon>Brassicales</taxon>
        <taxon>Brassicaceae</taxon>
        <taxon>Brassiceae</taxon>
        <taxon>Brassica</taxon>
    </lineage>
</organism>
<proteinExistence type="predicted"/>
<dbReference type="Proteomes" id="UP001295469">
    <property type="component" value="Chromosome C04"/>
</dbReference>